<comment type="similarity">
    <text evidence="1">Belongs to the universal stress protein A family.</text>
</comment>
<organism evidence="3">
    <name type="scientific">uncultured Thermomicrobiales bacterium</name>
    <dbReference type="NCBI Taxonomy" id="1645740"/>
    <lineage>
        <taxon>Bacteria</taxon>
        <taxon>Pseudomonadati</taxon>
        <taxon>Thermomicrobiota</taxon>
        <taxon>Thermomicrobia</taxon>
        <taxon>Thermomicrobiales</taxon>
        <taxon>environmental samples</taxon>
    </lineage>
</organism>
<reference evidence="3" key="1">
    <citation type="submission" date="2020-02" db="EMBL/GenBank/DDBJ databases">
        <authorList>
            <person name="Meier V. D."/>
        </authorList>
    </citation>
    <scope>NUCLEOTIDE SEQUENCE</scope>
    <source>
        <strain evidence="3">AVDCRST_MAG59</strain>
    </source>
</reference>
<dbReference type="PANTHER" id="PTHR46268:SF6">
    <property type="entry name" value="UNIVERSAL STRESS PROTEIN UP12"/>
    <property type="match status" value="1"/>
</dbReference>
<dbReference type="InterPro" id="IPR014729">
    <property type="entry name" value="Rossmann-like_a/b/a_fold"/>
</dbReference>
<evidence type="ECO:0000259" key="2">
    <source>
        <dbReference type="Pfam" id="PF00582"/>
    </source>
</evidence>
<dbReference type="EMBL" id="CADCWF010000105">
    <property type="protein sequence ID" value="CAA9550355.1"/>
    <property type="molecule type" value="Genomic_DNA"/>
</dbReference>
<name>A0A6J4UH26_9BACT</name>
<dbReference type="Gene3D" id="3.40.50.620">
    <property type="entry name" value="HUPs"/>
    <property type="match status" value="1"/>
</dbReference>
<feature type="domain" description="UspA" evidence="2">
    <location>
        <begin position="137"/>
        <end position="276"/>
    </location>
</feature>
<dbReference type="Pfam" id="PF00582">
    <property type="entry name" value="Usp"/>
    <property type="match status" value="2"/>
</dbReference>
<dbReference type="InterPro" id="IPR006016">
    <property type="entry name" value="UspA"/>
</dbReference>
<dbReference type="Gene3D" id="3.40.50.12370">
    <property type="match status" value="1"/>
</dbReference>
<protein>
    <recommendedName>
        <fullName evidence="2">UspA domain-containing protein</fullName>
    </recommendedName>
</protein>
<dbReference type="PRINTS" id="PR01438">
    <property type="entry name" value="UNVRSLSTRESS"/>
</dbReference>
<dbReference type="CDD" id="cd00293">
    <property type="entry name" value="USP-like"/>
    <property type="match status" value="2"/>
</dbReference>
<sequence>MYRRILVPLDGSALAEAAIPYALRLPSERVRLIMVKPTPNGERAAEGTPSTALVLAAGALTTAGRSVETVVAHGDPAEEIVRAAADVDLIVMTSRGLGAGGRLVFGSVADRVARHAPVPTLIVRTGDDPVDPTPCARIVVPLDGSETAERALPVASELALLTSSPIHCIAVAEVDGVNGSVTAALPAGVYDAGLEAALSLAEACVRAASSRLRSAGIQASDEVRRGPVRSELIAALRPGDLVVMTTHGHGRALRWTVGTVAERVLQRAPGPVLLVRADLSG</sequence>
<accession>A0A6J4UH26</accession>
<feature type="domain" description="UspA" evidence="2">
    <location>
        <begin position="1"/>
        <end position="124"/>
    </location>
</feature>
<evidence type="ECO:0000313" key="3">
    <source>
        <dbReference type="EMBL" id="CAA9550355.1"/>
    </source>
</evidence>
<dbReference type="SUPFAM" id="SSF52402">
    <property type="entry name" value="Adenine nucleotide alpha hydrolases-like"/>
    <property type="match status" value="2"/>
</dbReference>
<evidence type="ECO:0000256" key="1">
    <source>
        <dbReference type="ARBA" id="ARBA00008791"/>
    </source>
</evidence>
<proteinExistence type="inferred from homology"/>
<dbReference type="PANTHER" id="PTHR46268">
    <property type="entry name" value="STRESS RESPONSE PROTEIN NHAX"/>
    <property type="match status" value="1"/>
</dbReference>
<gene>
    <name evidence="3" type="ORF">AVDCRST_MAG59-1723</name>
</gene>
<dbReference type="InterPro" id="IPR006015">
    <property type="entry name" value="Universal_stress_UspA"/>
</dbReference>
<dbReference type="AlphaFoldDB" id="A0A6J4UH26"/>